<dbReference type="EMBL" id="JACAZF010000008">
    <property type="protein sequence ID" value="KAF7297481.1"/>
    <property type="molecule type" value="Genomic_DNA"/>
</dbReference>
<feature type="compositionally biased region" description="Acidic residues" evidence="1">
    <location>
        <begin position="242"/>
        <end position="261"/>
    </location>
</feature>
<dbReference type="AlphaFoldDB" id="A0A8H6VZG4"/>
<feature type="region of interest" description="Disordered" evidence="1">
    <location>
        <begin position="1"/>
        <end position="68"/>
    </location>
</feature>
<evidence type="ECO:0000256" key="1">
    <source>
        <dbReference type="SAM" id="MobiDB-lite"/>
    </source>
</evidence>
<proteinExistence type="predicted"/>
<sequence length="290" mass="32866">MGRCSTHSIRLRRALKAPKQEVEEPSRPRRGRKQQEGDGVEQGSPGPSVAQLQAEIKRKNEELAAQQEHIHDIEEHLRDVTNESAPAEATQDTIPVPPNPSKAKMDDIRRQLGVTKREWNNIRTMCRHNLASARLDLDVPWKLQDKRKIGMAIRATEDSFPNLKKGSRHWMTYRVMKQCWDNIKSYQSCVDNADTYRGRQAAARRAGISTNANDEATPSPTPTPTHSPTPSRQPRPRPLATSDDDDDDDNNEDDLFNFEQDETPRPSEKALGKRVHPDERGGAPKRARHS</sequence>
<feature type="compositionally biased region" description="Basic and acidic residues" evidence="1">
    <location>
        <begin position="55"/>
        <end position="68"/>
    </location>
</feature>
<feature type="region of interest" description="Disordered" evidence="1">
    <location>
        <begin position="84"/>
        <end position="104"/>
    </location>
</feature>
<comment type="caution">
    <text evidence="2">The sequence shown here is derived from an EMBL/GenBank/DDBJ whole genome shotgun (WGS) entry which is preliminary data.</text>
</comment>
<feature type="compositionally biased region" description="Basic and acidic residues" evidence="1">
    <location>
        <begin position="18"/>
        <end position="27"/>
    </location>
</feature>
<evidence type="ECO:0000313" key="2">
    <source>
        <dbReference type="EMBL" id="KAF7297481.1"/>
    </source>
</evidence>
<organism evidence="2 3">
    <name type="scientific">Mycena indigotica</name>
    <dbReference type="NCBI Taxonomy" id="2126181"/>
    <lineage>
        <taxon>Eukaryota</taxon>
        <taxon>Fungi</taxon>
        <taxon>Dikarya</taxon>
        <taxon>Basidiomycota</taxon>
        <taxon>Agaricomycotina</taxon>
        <taxon>Agaricomycetes</taxon>
        <taxon>Agaricomycetidae</taxon>
        <taxon>Agaricales</taxon>
        <taxon>Marasmiineae</taxon>
        <taxon>Mycenaceae</taxon>
        <taxon>Mycena</taxon>
    </lineage>
</organism>
<feature type="compositionally biased region" description="Pro residues" evidence="1">
    <location>
        <begin position="219"/>
        <end position="237"/>
    </location>
</feature>
<evidence type="ECO:0000313" key="3">
    <source>
        <dbReference type="Proteomes" id="UP000636479"/>
    </source>
</evidence>
<feature type="compositionally biased region" description="Basic and acidic residues" evidence="1">
    <location>
        <begin position="262"/>
        <end position="282"/>
    </location>
</feature>
<dbReference type="RefSeq" id="XP_037217840.1">
    <property type="nucleotide sequence ID" value="XM_037366428.1"/>
</dbReference>
<gene>
    <name evidence="2" type="ORF">MIND_00981900</name>
</gene>
<keyword evidence="3" id="KW-1185">Reference proteome</keyword>
<name>A0A8H6VZG4_9AGAR</name>
<dbReference type="GeneID" id="59348944"/>
<reference evidence="2" key="1">
    <citation type="submission" date="2020-05" db="EMBL/GenBank/DDBJ databases">
        <title>Mycena genomes resolve the evolution of fungal bioluminescence.</title>
        <authorList>
            <person name="Tsai I.J."/>
        </authorList>
    </citation>
    <scope>NUCLEOTIDE SEQUENCE</scope>
    <source>
        <strain evidence="2">171206Taipei</strain>
    </source>
</reference>
<dbReference type="OrthoDB" id="2755069at2759"/>
<accession>A0A8H6VZG4</accession>
<feature type="region of interest" description="Disordered" evidence="1">
    <location>
        <begin position="201"/>
        <end position="290"/>
    </location>
</feature>
<protein>
    <submittedName>
        <fullName evidence="2">Uncharacterized protein</fullName>
    </submittedName>
</protein>
<dbReference type="Proteomes" id="UP000636479">
    <property type="component" value="Unassembled WGS sequence"/>
</dbReference>